<evidence type="ECO:0000313" key="3">
    <source>
        <dbReference type="Proteomes" id="UP000673691"/>
    </source>
</evidence>
<dbReference type="OrthoDB" id="5577714at2759"/>
<sequence>MHHSASNGSSSLSPPPSLPSVRPHLANTPLRAEAHLPGRQTMNRGPVVLTIDEAEYLLDQMPPPEEGEDELVRQLRQKLALLLKELRKGAEGVGLAGGQ</sequence>
<name>A0A8H8DMU3_9FUNG</name>
<feature type="region of interest" description="Disordered" evidence="1">
    <location>
        <begin position="1"/>
        <end position="45"/>
    </location>
</feature>
<gene>
    <name evidence="2" type="ORF">BJ554DRAFT_5422</name>
</gene>
<reference evidence="2 3" key="1">
    <citation type="journal article" name="Sci. Rep.">
        <title>Genome-scale phylogenetic analyses confirm Olpidium as the closest living zoosporic fungus to the non-flagellated, terrestrial fungi.</title>
        <authorList>
            <person name="Chang Y."/>
            <person name="Rochon D."/>
            <person name="Sekimoto S."/>
            <person name="Wang Y."/>
            <person name="Chovatia M."/>
            <person name="Sandor L."/>
            <person name="Salamov A."/>
            <person name="Grigoriev I.V."/>
            <person name="Stajich J.E."/>
            <person name="Spatafora J.W."/>
        </authorList>
    </citation>
    <scope>NUCLEOTIDE SEQUENCE [LARGE SCALE GENOMIC DNA]</scope>
    <source>
        <strain evidence="2">S191</strain>
    </source>
</reference>
<proteinExistence type="predicted"/>
<dbReference type="Proteomes" id="UP000673691">
    <property type="component" value="Unassembled WGS sequence"/>
</dbReference>
<evidence type="ECO:0000256" key="1">
    <source>
        <dbReference type="SAM" id="MobiDB-lite"/>
    </source>
</evidence>
<organism evidence="2 3">
    <name type="scientific">Olpidium bornovanus</name>
    <dbReference type="NCBI Taxonomy" id="278681"/>
    <lineage>
        <taxon>Eukaryota</taxon>
        <taxon>Fungi</taxon>
        <taxon>Fungi incertae sedis</taxon>
        <taxon>Olpidiomycota</taxon>
        <taxon>Olpidiomycotina</taxon>
        <taxon>Olpidiomycetes</taxon>
        <taxon>Olpidiales</taxon>
        <taxon>Olpidiaceae</taxon>
        <taxon>Olpidium</taxon>
    </lineage>
</organism>
<keyword evidence="3" id="KW-1185">Reference proteome</keyword>
<protein>
    <submittedName>
        <fullName evidence="2">Uncharacterized protein</fullName>
    </submittedName>
</protein>
<evidence type="ECO:0000313" key="2">
    <source>
        <dbReference type="EMBL" id="KAG5463672.1"/>
    </source>
</evidence>
<dbReference type="AlphaFoldDB" id="A0A8H8DMU3"/>
<dbReference type="EMBL" id="JAEFCI010000261">
    <property type="protein sequence ID" value="KAG5463672.1"/>
    <property type="molecule type" value="Genomic_DNA"/>
</dbReference>
<accession>A0A8H8DMU3</accession>
<comment type="caution">
    <text evidence="2">The sequence shown here is derived from an EMBL/GenBank/DDBJ whole genome shotgun (WGS) entry which is preliminary data.</text>
</comment>